<accession>A0A9N8V6L0</accession>
<organism evidence="2 3">
    <name type="scientific">Ambispora gerdemannii</name>
    <dbReference type="NCBI Taxonomy" id="144530"/>
    <lineage>
        <taxon>Eukaryota</taxon>
        <taxon>Fungi</taxon>
        <taxon>Fungi incertae sedis</taxon>
        <taxon>Mucoromycota</taxon>
        <taxon>Glomeromycotina</taxon>
        <taxon>Glomeromycetes</taxon>
        <taxon>Archaeosporales</taxon>
        <taxon>Ambisporaceae</taxon>
        <taxon>Ambispora</taxon>
    </lineage>
</organism>
<reference evidence="2" key="1">
    <citation type="submission" date="2021-06" db="EMBL/GenBank/DDBJ databases">
        <authorList>
            <person name="Kallberg Y."/>
            <person name="Tangrot J."/>
            <person name="Rosling A."/>
        </authorList>
    </citation>
    <scope>NUCLEOTIDE SEQUENCE</scope>
    <source>
        <strain evidence="2">MT106</strain>
    </source>
</reference>
<feature type="signal peptide" evidence="1">
    <location>
        <begin position="1"/>
        <end position="24"/>
    </location>
</feature>
<dbReference type="EMBL" id="CAJVPL010000049">
    <property type="protein sequence ID" value="CAG8438486.1"/>
    <property type="molecule type" value="Genomic_DNA"/>
</dbReference>
<keyword evidence="3" id="KW-1185">Reference proteome</keyword>
<sequence>MSDPKPSRRAMTVLILWPTITLLALEDKKLLVQNEEYPNRMTLHNI</sequence>
<evidence type="ECO:0000313" key="3">
    <source>
        <dbReference type="Proteomes" id="UP000789831"/>
    </source>
</evidence>
<evidence type="ECO:0000256" key="1">
    <source>
        <dbReference type="SAM" id="SignalP"/>
    </source>
</evidence>
<proteinExistence type="predicted"/>
<protein>
    <submittedName>
        <fullName evidence="2">5699_t:CDS:1</fullName>
    </submittedName>
</protein>
<comment type="caution">
    <text evidence="2">The sequence shown here is derived from an EMBL/GenBank/DDBJ whole genome shotgun (WGS) entry which is preliminary data.</text>
</comment>
<dbReference type="AlphaFoldDB" id="A0A9N8V6L0"/>
<keyword evidence="1" id="KW-0732">Signal</keyword>
<dbReference type="Proteomes" id="UP000789831">
    <property type="component" value="Unassembled WGS sequence"/>
</dbReference>
<feature type="chain" id="PRO_5040430176" evidence="1">
    <location>
        <begin position="25"/>
        <end position="46"/>
    </location>
</feature>
<name>A0A9N8V6L0_9GLOM</name>
<gene>
    <name evidence="2" type="ORF">AGERDE_LOCUS864</name>
</gene>
<evidence type="ECO:0000313" key="2">
    <source>
        <dbReference type="EMBL" id="CAG8438486.1"/>
    </source>
</evidence>